<keyword evidence="5" id="KW-1185">Reference proteome</keyword>
<dbReference type="AlphaFoldDB" id="A0A2S0L2V1"/>
<evidence type="ECO:0000313" key="4">
    <source>
        <dbReference type="EMBL" id="AVM47585.1"/>
    </source>
</evidence>
<dbReference type="RefSeq" id="WP_106056505.1">
    <property type="nucleotide sequence ID" value="NZ_CAURSC010000001.1"/>
</dbReference>
<feature type="region of interest" description="Disordered" evidence="1">
    <location>
        <begin position="438"/>
        <end position="471"/>
    </location>
</feature>
<keyword evidence="2" id="KW-0472">Membrane</keyword>
<evidence type="ECO:0000256" key="2">
    <source>
        <dbReference type="SAM" id="Phobius"/>
    </source>
</evidence>
<feature type="transmembrane region" description="Helical" evidence="2">
    <location>
        <begin position="492"/>
        <end position="511"/>
    </location>
</feature>
<proteinExistence type="predicted"/>
<dbReference type="KEGG" id="mdv:C5Q96_01350"/>
<evidence type="ECO:0000256" key="3">
    <source>
        <dbReference type="SAM" id="SignalP"/>
    </source>
</evidence>
<organism evidence="4 5">
    <name type="scientific">Mogibacterium diversum</name>
    <dbReference type="NCBI Taxonomy" id="114527"/>
    <lineage>
        <taxon>Bacteria</taxon>
        <taxon>Bacillati</taxon>
        <taxon>Bacillota</taxon>
        <taxon>Clostridia</taxon>
        <taxon>Peptostreptococcales</taxon>
        <taxon>Anaerovoracaceae</taxon>
        <taxon>Mogibacterium</taxon>
    </lineage>
</organism>
<sequence>MRKLYGRFLSIAVSSAMLFSFSAISIFADTPADISQDAVVTGSINSSANTFTETDTVSVDTSINRPVNSGDFVSYRFDNLAMGNLANRDITLRGTNTVIGKIIVTDAGVNQADKQITGSDNDKEDAVPGSRVGYKFKVVFNENATGHSSLHYTFNYANAVESVATVDSPKTVVQKITVNNNVVVSNNLTIPAYVLKPYSNQGNTVKVSNSYSFVNVNHLNIQSGDHVYDALGREIPLTDAMKLNALDTSDVTFDIASDIESNDHLKVGDLLTYEITGNNAVKFNPNASEFANSIESAALHNARDVYTPLSYNPVNTHGVHKLTDLVLKVKPVSVTPTKVVLQVTEAPTSGMTRASYAYTVKDGLTIPVKTVTVKRADGSEQAYRVLDVAKLPDLTTSGRLDMLDAKSTYQTAGKSPYQETLLNQYMLYSGTLASADVIDLPDTPTPSTPSTNTQTPPTSGGSVHRTPGSNEANKIKKVALKSVPKTSDSADIIIYAGLLFASIIGLSILGVSGRKILNK</sequence>
<dbReference type="Proteomes" id="UP000237883">
    <property type="component" value="Chromosome"/>
</dbReference>
<name>A0A2S0L2V1_9FIRM</name>
<accession>A0A2S0L2V1</accession>
<dbReference type="EMBL" id="CP027228">
    <property type="protein sequence ID" value="AVM47585.1"/>
    <property type="molecule type" value="Genomic_DNA"/>
</dbReference>
<reference evidence="5" key="1">
    <citation type="submission" date="2018-02" db="EMBL/GenBank/DDBJ databases">
        <authorList>
            <person name="Holder M.E."/>
            <person name="Ajami N.J."/>
            <person name="Petrosino J.F."/>
        </authorList>
    </citation>
    <scope>NUCLEOTIDE SEQUENCE [LARGE SCALE GENOMIC DNA]</scope>
    <source>
        <strain evidence="5">CCUG 47132</strain>
    </source>
</reference>
<dbReference type="GeneID" id="78390896"/>
<protein>
    <submittedName>
        <fullName evidence="4">Uncharacterized protein</fullName>
    </submittedName>
</protein>
<evidence type="ECO:0000313" key="5">
    <source>
        <dbReference type="Proteomes" id="UP000237883"/>
    </source>
</evidence>
<feature type="chain" id="PRO_5043938158" evidence="3">
    <location>
        <begin position="29"/>
        <end position="519"/>
    </location>
</feature>
<keyword evidence="2" id="KW-0812">Transmembrane</keyword>
<gene>
    <name evidence="4" type="ORF">C5Q96_01350</name>
</gene>
<keyword evidence="2" id="KW-1133">Transmembrane helix</keyword>
<feature type="signal peptide" evidence="3">
    <location>
        <begin position="1"/>
        <end position="28"/>
    </location>
</feature>
<keyword evidence="3" id="KW-0732">Signal</keyword>
<evidence type="ECO:0000256" key="1">
    <source>
        <dbReference type="SAM" id="MobiDB-lite"/>
    </source>
</evidence>
<feature type="compositionally biased region" description="Low complexity" evidence="1">
    <location>
        <begin position="448"/>
        <end position="459"/>
    </location>
</feature>